<gene>
    <name evidence="6" type="primary">rhmR</name>
    <name evidence="6" type="ORF">VPARA_55680</name>
</gene>
<dbReference type="GO" id="GO:0003700">
    <property type="term" value="F:DNA-binding transcription factor activity"/>
    <property type="evidence" value="ECO:0007669"/>
    <property type="project" value="TreeGrafter"/>
</dbReference>
<dbReference type="PATRIC" id="fig|34073.19.peg.5702"/>
<dbReference type="PANTHER" id="PTHR30136:SF24">
    <property type="entry name" value="HTH-TYPE TRANSCRIPTIONAL REPRESSOR ALLR"/>
    <property type="match status" value="1"/>
</dbReference>
<dbReference type="SMART" id="SM00346">
    <property type="entry name" value="HTH_ICLR"/>
    <property type="match status" value="1"/>
</dbReference>
<dbReference type="InterPro" id="IPR036388">
    <property type="entry name" value="WH-like_DNA-bd_sf"/>
</dbReference>
<dbReference type="PROSITE" id="PS51078">
    <property type="entry name" value="ICLR_ED"/>
    <property type="match status" value="1"/>
</dbReference>
<feature type="domain" description="IclR-ED" evidence="5">
    <location>
        <begin position="93"/>
        <end position="276"/>
    </location>
</feature>
<evidence type="ECO:0000256" key="3">
    <source>
        <dbReference type="ARBA" id="ARBA00023163"/>
    </source>
</evidence>
<dbReference type="AlphaFoldDB" id="A0A0H2LXL2"/>
<sequence>MQFRDVDRDLNNAPMSTMTKKAKKASTAVVGTPVERLFAVLNLAAKMGMISAADIVYLLDLPRPTAHRMIATLEELQFLQKMPVKGKYAVAPKLVGLATSILSSTIVYAPIQALLTAVAQKTGETCGLALMSSGEVEYIASVMGQSPLTLQFQAGQKAPLHCTSSGQIFLAALPPDELAKFMASGPWEPLTPKTVTEPKVLLERLRKVKNQGYAANESEYIAGVVGAAVPIQNTEGQVVAALTISAPKSRRALEDVVAMVPILTTYADRIRRAIQPK</sequence>
<dbReference type="GO" id="GO:0045892">
    <property type="term" value="P:negative regulation of DNA-templated transcription"/>
    <property type="evidence" value="ECO:0007669"/>
    <property type="project" value="TreeGrafter"/>
</dbReference>
<dbReference type="Pfam" id="PF01614">
    <property type="entry name" value="IclR_C"/>
    <property type="match status" value="1"/>
</dbReference>
<dbReference type="InterPro" id="IPR005471">
    <property type="entry name" value="Tscrpt_reg_IclR_N"/>
</dbReference>
<dbReference type="SUPFAM" id="SSF46785">
    <property type="entry name" value="Winged helix' DNA-binding domain"/>
    <property type="match status" value="1"/>
</dbReference>
<evidence type="ECO:0000256" key="2">
    <source>
        <dbReference type="ARBA" id="ARBA00023125"/>
    </source>
</evidence>
<keyword evidence="1" id="KW-0805">Transcription regulation</keyword>
<dbReference type="Pfam" id="PF09339">
    <property type="entry name" value="HTH_IclR"/>
    <property type="match status" value="1"/>
</dbReference>
<evidence type="ECO:0000259" key="4">
    <source>
        <dbReference type="PROSITE" id="PS51077"/>
    </source>
</evidence>
<dbReference type="Proteomes" id="UP000035170">
    <property type="component" value="Unassembled WGS sequence"/>
</dbReference>
<dbReference type="Gene3D" id="1.10.10.10">
    <property type="entry name" value="Winged helix-like DNA-binding domain superfamily/Winged helix DNA-binding domain"/>
    <property type="match status" value="1"/>
</dbReference>
<reference evidence="6 7" key="1">
    <citation type="submission" date="2015-03" db="EMBL/GenBank/DDBJ databases">
        <title>Genome sequence of Variovorax paradoxus TBEA6.</title>
        <authorList>
            <person name="Poehlein A."/>
            <person name="Schuldes J."/>
            <person name="Wuebbeler J.H."/>
            <person name="Hiessl S."/>
            <person name="Steinbuechel A."/>
            <person name="Daniel R."/>
        </authorList>
    </citation>
    <scope>NUCLEOTIDE SEQUENCE [LARGE SCALE GENOMIC DNA]</scope>
    <source>
        <strain evidence="6 7">TBEA6</strain>
    </source>
</reference>
<dbReference type="InterPro" id="IPR029016">
    <property type="entry name" value="GAF-like_dom_sf"/>
</dbReference>
<dbReference type="GO" id="GO:0003677">
    <property type="term" value="F:DNA binding"/>
    <property type="evidence" value="ECO:0007669"/>
    <property type="project" value="UniProtKB-KW"/>
</dbReference>
<evidence type="ECO:0000313" key="6">
    <source>
        <dbReference type="EMBL" id="KLN53252.1"/>
    </source>
</evidence>
<feature type="domain" description="HTH iclR-type" evidence="4">
    <location>
        <begin position="31"/>
        <end position="92"/>
    </location>
</feature>
<evidence type="ECO:0000259" key="5">
    <source>
        <dbReference type="PROSITE" id="PS51078"/>
    </source>
</evidence>
<evidence type="ECO:0000313" key="7">
    <source>
        <dbReference type="Proteomes" id="UP000035170"/>
    </source>
</evidence>
<proteinExistence type="predicted"/>
<keyword evidence="2" id="KW-0238">DNA-binding</keyword>
<dbReference type="InterPro" id="IPR050707">
    <property type="entry name" value="HTH_MetabolicPath_Reg"/>
</dbReference>
<accession>A0A0H2LXL2</accession>
<dbReference type="Gene3D" id="3.30.450.40">
    <property type="match status" value="1"/>
</dbReference>
<name>A0A0H2LXL2_VARPD</name>
<comment type="caution">
    <text evidence="6">The sequence shown here is derived from an EMBL/GenBank/DDBJ whole genome shotgun (WGS) entry which is preliminary data.</text>
</comment>
<dbReference type="SUPFAM" id="SSF55781">
    <property type="entry name" value="GAF domain-like"/>
    <property type="match status" value="1"/>
</dbReference>
<dbReference type="PROSITE" id="PS51077">
    <property type="entry name" value="HTH_ICLR"/>
    <property type="match status" value="1"/>
</dbReference>
<dbReference type="InterPro" id="IPR036390">
    <property type="entry name" value="WH_DNA-bd_sf"/>
</dbReference>
<keyword evidence="3" id="KW-0804">Transcription</keyword>
<dbReference type="InterPro" id="IPR014757">
    <property type="entry name" value="Tscrpt_reg_IclR_C"/>
</dbReference>
<keyword evidence="7" id="KW-1185">Reference proteome</keyword>
<organism evidence="6 7">
    <name type="scientific">Variovorax paradoxus</name>
    <dbReference type="NCBI Taxonomy" id="34073"/>
    <lineage>
        <taxon>Bacteria</taxon>
        <taxon>Pseudomonadati</taxon>
        <taxon>Pseudomonadota</taxon>
        <taxon>Betaproteobacteria</taxon>
        <taxon>Burkholderiales</taxon>
        <taxon>Comamonadaceae</taxon>
        <taxon>Variovorax</taxon>
    </lineage>
</organism>
<dbReference type="PANTHER" id="PTHR30136">
    <property type="entry name" value="HELIX-TURN-HELIX TRANSCRIPTIONAL REGULATOR, ICLR FAMILY"/>
    <property type="match status" value="1"/>
</dbReference>
<protein>
    <submittedName>
        <fullName evidence="6">Putative HTH-type transcriptional regulator RhmR</fullName>
    </submittedName>
</protein>
<evidence type="ECO:0000256" key="1">
    <source>
        <dbReference type="ARBA" id="ARBA00023015"/>
    </source>
</evidence>
<dbReference type="EMBL" id="JZWI01000036">
    <property type="protein sequence ID" value="KLN53252.1"/>
    <property type="molecule type" value="Genomic_DNA"/>
</dbReference>